<organism evidence="2 3">
    <name type="scientific">Olsenella profusa F0195</name>
    <dbReference type="NCBI Taxonomy" id="1125712"/>
    <lineage>
        <taxon>Bacteria</taxon>
        <taxon>Bacillati</taxon>
        <taxon>Actinomycetota</taxon>
        <taxon>Coriobacteriia</taxon>
        <taxon>Coriobacteriales</taxon>
        <taxon>Atopobiaceae</taxon>
        <taxon>Olsenella</taxon>
    </lineage>
</organism>
<evidence type="ECO:0000313" key="2">
    <source>
        <dbReference type="EMBL" id="ERL10219.1"/>
    </source>
</evidence>
<feature type="domain" description="DUF6998" evidence="1">
    <location>
        <begin position="16"/>
        <end position="152"/>
    </location>
</feature>
<dbReference type="Pfam" id="PF22522">
    <property type="entry name" value="DUF6998"/>
    <property type="match status" value="1"/>
</dbReference>
<name>U2TB02_9ACTN</name>
<sequence length="156" mass="17336">MGETAGSKKLAEIIRRLYGIVGELEHDYHDQHRHFTLDGHLIGSIGEVYAAERYGIDLFVSSTPRHDGTSPDGRLVQVKATQRGSVALNENPDFLIVLKIDGDGEISEVYNGPGQPVWNLFENRARPKNGQYQVSLSKLKALNKAVDKRDRIPALT</sequence>
<evidence type="ECO:0000259" key="1">
    <source>
        <dbReference type="Pfam" id="PF22522"/>
    </source>
</evidence>
<dbReference type="RefSeq" id="WP_021725235.1">
    <property type="nucleotide sequence ID" value="NZ_AWEZ01000016.1"/>
</dbReference>
<dbReference type="STRING" id="1125712.HMPREF1316_2147"/>
<dbReference type="EMBL" id="AWEZ01000016">
    <property type="protein sequence ID" value="ERL10219.1"/>
    <property type="molecule type" value="Genomic_DNA"/>
</dbReference>
<dbReference type="PATRIC" id="fig|1125712.3.peg.382"/>
<gene>
    <name evidence="2" type="ORF">HMPREF1316_2147</name>
</gene>
<evidence type="ECO:0000313" key="3">
    <source>
        <dbReference type="Proteomes" id="UP000016638"/>
    </source>
</evidence>
<dbReference type="Proteomes" id="UP000016638">
    <property type="component" value="Unassembled WGS sequence"/>
</dbReference>
<dbReference type="InterPro" id="IPR054267">
    <property type="entry name" value="DUF6998"/>
</dbReference>
<accession>U2TB02</accession>
<reference evidence="2 3" key="1">
    <citation type="submission" date="2013-08" db="EMBL/GenBank/DDBJ databases">
        <authorList>
            <person name="Durkin A.S."/>
            <person name="Haft D.R."/>
            <person name="McCorrison J."/>
            <person name="Torralba M."/>
            <person name="Gillis M."/>
            <person name="Haft D.H."/>
            <person name="Methe B."/>
            <person name="Sutton G."/>
            <person name="Nelson K.E."/>
        </authorList>
    </citation>
    <scope>NUCLEOTIDE SEQUENCE [LARGE SCALE GENOMIC DNA]</scope>
    <source>
        <strain evidence="2 3">F0195</strain>
    </source>
</reference>
<keyword evidence="3" id="KW-1185">Reference proteome</keyword>
<comment type="caution">
    <text evidence="2">The sequence shown here is derived from an EMBL/GenBank/DDBJ whole genome shotgun (WGS) entry which is preliminary data.</text>
</comment>
<dbReference type="AlphaFoldDB" id="U2TB02"/>
<protein>
    <recommendedName>
        <fullName evidence="1">DUF6998 domain-containing protein</fullName>
    </recommendedName>
</protein>
<proteinExistence type="predicted"/>
<dbReference type="eggNOG" id="ENOG502ZANZ">
    <property type="taxonomic scope" value="Bacteria"/>
</dbReference>